<dbReference type="InterPro" id="IPR016036">
    <property type="entry name" value="Malonyl_transacylase_ACP-bd"/>
</dbReference>
<feature type="region of interest" description="N-terminal hotdog fold" evidence="5">
    <location>
        <begin position="2382"/>
        <end position="2504"/>
    </location>
</feature>
<dbReference type="SMART" id="SM00822">
    <property type="entry name" value="PKS_KR"/>
    <property type="match status" value="2"/>
</dbReference>
<dbReference type="PROSITE" id="PS50075">
    <property type="entry name" value="CARRIER"/>
    <property type="match status" value="2"/>
</dbReference>
<dbReference type="InterPro" id="IPR049900">
    <property type="entry name" value="PKS_mFAS_DH"/>
</dbReference>
<dbReference type="Pfam" id="PF00550">
    <property type="entry name" value="PP-binding"/>
    <property type="match status" value="2"/>
</dbReference>
<dbReference type="InterPro" id="IPR020807">
    <property type="entry name" value="PKS_DH"/>
</dbReference>
<dbReference type="RefSeq" id="WP_285583934.1">
    <property type="nucleotide sequence ID" value="NZ_BSTK01000024.1"/>
</dbReference>
<gene>
    <name evidence="10" type="ORF">Airi02_099250</name>
</gene>
<dbReference type="SUPFAM" id="SSF47336">
    <property type="entry name" value="ACP-like"/>
    <property type="match status" value="1"/>
</dbReference>
<dbReference type="InterPro" id="IPR032821">
    <property type="entry name" value="PKS_assoc"/>
</dbReference>
<dbReference type="InterPro" id="IPR041618">
    <property type="entry name" value="PKS_DE"/>
</dbReference>
<dbReference type="EMBL" id="BSTK01000024">
    <property type="protein sequence ID" value="GLY91997.1"/>
    <property type="molecule type" value="Genomic_DNA"/>
</dbReference>
<dbReference type="InterPro" id="IPR020806">
    <property type="entry name" value="PKS_PP-bd"/>
</dbReference>
<dbReference type="Gene3D" id="3.40.50.720">
    <property type="entry name" value="NAD(P)-binding Rossmann-like Domain"/>
    <property type="match status" value="2"/>
</dbReference>
<dbReference type="InterPro" id="IPR042104">
    <property type="entry name" value="PKS_dehydratase_sf"/>
</dbReference>
<dbReference type="Pfam" id="PF22953">
    <property type="entry name" value="SpnB_Rossmann"/>
    <property type="match status" value="1"/>
</dbReference>
<dbReference type="Pfam" id="PF02801">
    <property type="entry name" value="Ketoacyl-synt_C"/>
    <property type="match status" value="2"/>
</dbReference>
<dbReference type="InterPro" id="IPR014043">
    <property type="entry name" value="Acyl_transferase_dom"/>
</dbReference>
<dbReference type="InterPro" id="IPR020802">
    <property type="entry name" value="TesA-like"/>
</dbReference>
<dbReference type="CDD" id="cd08956">
    <property type="entry name" value="KR_3_FAS_SDR_x"/>
    <property type="match status" value="1"/>
</dbReference>
<feature type="region of interest" description="Disordered" evidence="6">
    <location>
        <begin position="62"/>
        <end position="82"/>
    </location>
</feature>
<dbReference type="SMART" id="SM00827">
    <property type="entry name" value="PKS_AT"/>
    <property type="match status" value="2"/>
</dbReference>
<feature type="compositionally biased region" description="Basic and acidic residues" evidence="6">
    <location>
        <begin position="3138"/>
        <end position="3147"/>
    </location>
</feature>
<feature type="region of interest" description="Disordered" evidence="6">
    <location>
        <begin position="3138"/>
        <end position="3167"/>
    </location>
</feature>
<dbReference type="PROSITE" id="PS52004">
    <property type="entry name" value="KS3_2"/>
    <property type="match status" value="2"/>
</dbReference>
<evidence type="ECO:0000256" key="3">
    <source>
        <dbReference type="ARBA" id="ARBA00022679"/>
    </source>
</evidence>
<evidence type="ECO:0000256" key="5">
    <source>
        <dbReference type="PROSITE-ProRule" id="PRU01363"/>
    </source>
</evidence>
<dbReference type="GO" id="GO:0006633">
    <property type="term" value="P:fatty acid biosynthetic process"/>
    <property type="evidence" value="ECO:0007669"/>
    <property type="project" value="TreeGrafter"/>
</dbReference>
<accession>A0A9W6SFM8</accession>
<dbReference type="InterPro" id="IPR055123">
    <property type="entry name" value="SpnB-like_Rossmann"/>
</dbReference>
<feature type="compositionally biased region" description="Acidic residues" evidence="6">
    <location>
        <begin position="3148"/>
        <end position="3159"/>
    </location>
</feature>
<feature type="domain" description="PKS/mFAS DH" evidence="9">
    <location>
        <begin position="2382"/>
        <end position="2650"/>
    </location>
</feature>
<dbReference type="FunFam" id="3.40.366.10:FF:000002">
    <property type="entry name" value="Probable polyketide synthase 2"/>
    <property type="match status" value="1"/>
</dbReference>
<dbReference type="SMART" id="SM00825">
    <property type="entry name" value="PKS_KS"/>
    <property type="match status" value="2"/>
</dbReference>
<dbReference type="Gene3D" id="3.40.50.1820">
    <property type="entry name" value="alpha/beta hydrolase"/>
    <property type="match status" value="1"/>
</dbReference>
<dbReference type="Pfam" id="PF08659">
    <property type="entry name" value="KR"/>
    <property type="match status" value="2"/>
</dbReference>
<dbReference type="SMART" id="SM00826">
    <property type="entry name" value="PKS_DH"/>
    <property type="match status" value="1"/>
</dbReference>
<dbReference type="InterPro" id="IPR006162">
    <property type="entry name" value="Ppantetheine_attach_site"/>
</dbReference>
<dbReference type="GO" id="GO:0004312">
    <property type="term" value="F:fatty acid synthase activity"/>
    <property type="evidence" value="ECO:0007669"/>
    <property type="project" value="TreeGrafter"/>
</dbReference>
<dbReference type="Gene3D" id="1.10.1200.10">
    <property type="entry name" value="ACP-like"/>
    <property type="match status" value="2"/>
</dbReference>
<dbReference type="Pfam" id="PF00975">
    <property type="entry name" value="Thioesterase"/>
    <property type="match status" value="1"/>
</dbReference>
<feature type="active site" description="Proton donor; for dehydratase activity" evidence="5">
    <location>
        <position position="2575"/>
    </location>
</feature>
<keyword evidence="3" id="KW-0808">Transferase</keyword>
<dbReference type="Pfam" id="PF14765">
    <property type="entry name" value="PS-DH"/>
    <property type="match status" value="1"/>
</dbReference>
<evidence type="ECO:0000313" key="10">
    <source>
        <dbReference type="EMBL" id="GLY91997.1"/>
    </source>
</evidence>
<dbReference type="Pfam" id="PF18369">
    <property type="entry name" value="PKS_DE"/>
    <property type="match status" value="1"/>
</dbReference>
<feature type="region of interest" description="C-terminal hotdog fold" evidence="5">
    <location>
        <begin position="2514"/>
        <end position="2650"/>
    </location>
</feature>
<dbReference type="PROSITE" id="PS52019">
    <property type="entry name" value="PKS_MFAS_DH"/>
    <property type="match status" value="1"/>
</dbReference>
<dbReference type="InterPro" id="IPR009081">
    <property type="entry name" value="PP-bd_ACP"/>
</dbReference>
<dbReference type="SUPFAM" id="SSF53474">
    <property type="entry name" value="alpha/beta-Hydrolases"/>
    <property type="match status" value="1"/>
</dbReference>
<feature type="domain" description="Carrier" evidence="7">
    <location>
        <begin position="1418"/>
        <end position="1496"/>
    </location>
</feature>
<dbReference type="SMART" id="SM00824">
    <property type="entry name" value="PKS_TE"/>
    <property type="match status" value="1"/>
</dbReference>
<dbReference type="InterPro" id="IPR029058">
    <property type="entry name" value="AB_hydrolase_fold"/>
</dbReference>
<evidence type="ECO:0000256" key="1">
    <source>
        <dbReference type="ARBA" id="ARBA00022450"/>
    </source>
</evidence>
<keyword evidence="11" id="KW-1185">Reference proteome</keyword>
<evidence type="ECO:0000259" key="8">
    <source>
        <dbReference type="PROSITE" id="PS52004"/>
    </source>
</evidence>
<dbReference type="GO" id="GO:0031177">
    <property type="term" value="F:phosphopantetheine binding"/>
    <property type="evidence" value="ECO:0007669"/>
    <property type="project" value="InterPro"/>
</dbReference>
<evidence type="ECO:0000313" key="11">
    <source>
        <dbReference type="Proteomes" id="UP001165074"/>
    </source>
</evidence>
<comment type="caution">
    <text evidence="10">The sequence shown here is derived from an EMBL/GenBank/DDBJ whole genome shotgun (WGS) entry which is preliminary data.</text>
</comment>
<dbReference type="Pfam" id="PF16197">
    <property type="entry name" value="KAsynt_C_assoc"/>
    <property type="match status" value="2"/>
</dbReference>
<dbReference type="PANTHER" id="PTHR43775">
    <property type="entry name" value="FATTY ACID SYNTHASE"/>
    <property type="match status" value="1"/>
</dbReference>
<dbReference type="InterPro" id="IPR014031">
    <property type="entry name" value="Ketoacyl_synth_C"/>
</dbReference>
<organism evidence="10 11">
    <name type="scientific">Actinoallomurus iriomotensis</name>
    <dbReference type="NCBI Taxonomy" id="478107"/>
    <lineage>
        <taxon>Bacteria</taxon>
        <taxon>Bacillati</taxon>
        <taxon>Actinomycetota</taxon>
        <taxon>Actinomycetes</taxon>
        <taxon>Streptosporangiales</taxon>
        <taxon>Thermomonosporaceae</taxon>
        <taxon>Actinoallomurus</taxon>
    </lineage>
</organism>
<dbReference type="Gene3D" id="6.10.140.1830">
    <property type="match status" value="1"/>
</dbReference>
<dbReference type="Pfam" id="PF21089">
    <property type="entry name" value="PKS_DH_N"/>
    <property type="match status" value="1"/>
</dbReference>
<dbReference type="Gene3D" id="3.10.129.110">
    <property type="entry name" value="Polyketide synthase dehydratase"/>
    <property type="match status" value="1"/>
</dbReference>
<feature type="domain" description="Ketosynthase family 3 (KS3)" evidence="8">
    <location>
        <begin position="1517"/>
        <end position="1928"/>
    </location>
</feature>
<dbReference type="SUPFAM" id="SSF53901">
    <property type="entry name" value="Thiolase-like"/>
    <property type="match status" value="2"/>
</dbReference>
<dbReference type="SUPFAM" id="SSF51735">
    <property type="entry name" value="NAD(P)-binding Rossmann-fold domains"/>
    <property type="match status" value="4"/>
</dbReference>
<dbReference type="InterPro" id="IPR049552">
    <property type="entry name" value="PKS_DH_N"/>
</dbReference>
<feature type="domain" description="Carrier" evidence="7">
    <location>
        <begin position="3070"/>
        <end position="3145"/>
    </location>
</feature>
<dbReference type="InterPro" id="IPR057326">
    <property type="entry name" value="KR_dom"/>
</dbReference>
<keyword evidence="1" id="KW-0596">Phosphopantetheine</keyword>
<evidence type="ECO:0000259" key="9">
    <source>
        <dbReference type="PROSITE" id="PS52019"/>
    </source>
</evidence>
<proteinExistence type="predicted"/>
<dbReference type="Pfam" id="PF00698">
    <property type="entry name" value="Acyl_transf_1"/>
    <property type="match status" value="2"/>
</dbReference>
<dbReference type="FunFam" id="3.40.47.10:FF:000019">
    <property type="entry name" value="Polyketide synthase type I"/>
    <property type="match status" value="1"/>
</dbReference>
<dbReference type="SMART" id="SM00823">
    <property type="entry name" value="PKS_PP"/>
    <property type="match status" value="2"/>
</dbReference>
<evidence type="ECO:0000256" key="2">
    <source>
        <dbReference type="ARBA" id="ARBA00022553"/>
    </source>
</evidence>
<evidence type="ECO:0000256" key="6">
    <source>
        <dbReference type="SAM" id="MobiDB-lite"/>
    </source>
</evidence>
<dbReference type="CDD" id="cd08952">
    <property type="entry name" value="KR_1_SDR_x"/>
    <property type="match status" value="1"/>
</dbReference>
<dbReference type="InterPro" id="IPR049551">
    <property type="entry name" value="PKS_DH_C"/>
</dbReference>
<feature type="domain" description="Ketosynthase family 3 (KS3)" evidence="8">
    <location>
        <begin position="29"/>
        <end position="451"/>
    </location>
</feature>
<dbReference type="InterPro" id="IPR016039">
    <property type="entry name" value="Thiolase-like"/>
</dbReference>
<dbReference type="Gene3D" id="3.30.70.3290">
    <property type="match status" value="2"/>
</dbReference>
<dbReference type="Gene3D" id="3.40.366.10">
    <property type="entry name" value="Malonyl-Coenzyme A Acyl Carrier Protein, domain 2"/>
    <property type="match status" value="2"/>
</dbReference>
<dbReference type="Gene3D" id="3.40.47.10">
    <property type="match status" value="2"/>
</dbReference>
<dbReference type="InterPro" id="IPR050091">
    <property type="entry name" value="PKS_NRPS_Biosynth_Enz"/>
</dbReference>
<dbReference type="InterPro" id="IPR020841">
    <property type="entry name" value="PKS_Beta-ketoAc_synthase_dom"/>
</dbReference>
<dbReference type="PANTHER" id="PTHR43775:SF51">
    <property type="entry name" value="INACTIVE PHENOLPHTHIOCEROL SYNTHESIS POLYKETIDE SYNTHASE TYPE I PKS1-RELATED"/>
    <property type="match status" value="1"/>
</dbReference>
<protein>
    <submittedName>
        <fullName evidence="10">Uncharacterized protein</fullName>
    </submittedName>
</protein>
<dbReference type="InterPro" id="IPR001031">
    <property type="entry name" value="Thioesterase"/>
</dbReference>
<dbReference type="InterPro" id="IPR036291">
    <property type="entry name" value="NAD(P)-bd_dom_sf"/>
</dbReference>
<dbReference type="CDD" id="cd00833">
    <property type="entry name" value="PKS"/>
    <property type="match status" value="2"/>
</dbReference>
<dbReference type="InterPro" id="IPR014030">
    <property type="entry name" value="Ketoacyl_synth_N"/>
</dbReference>
<dbReference type="NCBIfam" id="NF045894">
    <property type="entry name" value="PKS_plus_SDR"/>
    <property type="match status" value="1"/>
</dbReference>
<dbReference type="InterPro" id="IPR036736">
    <property type="entry name" value="ACP-like_sf"/>
</dbReference>
<dbReference type="SUPFAM" id="SSF52151">
    <property type="entry name" value="FabD/lysophospholipase-like"/>
    <property type="match status" value="2"/>
</dbReference>
<dbReference type="SMART" id="SM01294">
    <property type="entry name" value="PKS_PP_betabranch"/>
    <property type="match status" value="1"/>
</dbReference>
<keyword evidence="2" id="KW-0597">Phosphoprotein</keyword>
<dbReference type="InterPro" id="IPR001227">
    <property type="entry name" value="Ac_transferase_dom_sf"/>
</dbReference>
<reference evidence="10" key="1">
    <citation type="submission" date="2023-03" db="EMBL/GenBank/DDBJ databases">
        <title>Actinoallomurus iriomotensis NBRC 103684.</title>
        <authorList>
            <person name="Ichikawa N."/>
            <person name="Sato H."/>
            <person name="Tonouchi N."/>
        </authorList>
    </citation>
    <scope>NUCLEOTIDE SEQUENCE</scope>
    <source>
        <strain evidence="10">NBRC 103684</strain>
    </source>
</reference>
<dbReference type="SUPFAM" id="SSF55048">
    <property type="entry name" value="Probable ACP-binding domain of malonyl-CoA ACP transacylase"/>
    <property type="match status" value="2"/>
</dbReference>
<name>A0A9W6SFM8_9ACTN</name>
<keyword evidence="4" id="KW-0012">Acyltransferase</keyword>
<evidence type="ECO:0000256" key="4">
    <source>
        <dbReference type="ARBA" id="ARBA00023315"/>
    </source>
</evidence>
<feature type="active site" description="Proton acceptor; for dehydratase activity" evidence="5">
    <location>
        <position position="2414"/>
    </location>
</feature>
<evidence type="ECO:0000259" key="7">
    <source>
        <dbReference type="PROSITE" id="PS50075"/>
    </source>
</evidence>
<dbReference type="InterPro" id="IPR013968">
    <property type="entry name" value="PKS_KR"/>
</dbReference>
<dbReference type="Pfam" id="PF00109">
    <property type="entry name" value="ketoacyl-synt"/>
    <property type="match status" value="2"/>
</dbReference>
<sequence>MTAEERYREMLLRSLREVERLREAEARHQEPVAVVGVGLRLPGGVVDLAGLFRLVTGDADAVGEPPPNRWSDTDWYDPRPDTPDRSYVRRAGYVAGVEEFDADFFGISPREARQLDPQHRLLLEVSWQALEDARIVPGSLLDTRTGVFTGIGPSDYEVRKARGTYRADSLSATSGSASFAAGRLAYTLGVRGPALSVDTACSSSLVATHLAVQALRRGECDLALAAGVQVIATPTGFVVLAQTRALAPDGRSKTFAADADGFGRGEGCVVVVLQRLSDALAAGAPIHAVIRGSAVNHDGRSSGMTAPNGTAQQEVIRAALADAGLGPTDIDVVECHGTGTVLGDPIEVNALTEVYCRDREQPVLLTALKSHVGHLEAASGLAGLAKTVAALKHGTVPPTLHSTPRNPHIDWNQPISVPETPQPWPDTDRPHRAAISAFGLSGTNAHVILEQAPAPADRTPAEAPRNPLLWTVSGASPAALRAQARRLCELDADPTDLAYALATTRTHFPHRAAVTGRTLADLRAGLMALADDRDAANLVTGQARTARTVFVFPGQGSQWTGMGRELLDTSPAFAEAMTECATALAPHIDWSLLDVIRGETPMDTVDVVQPALFAMMVSLAKLWQHHGVQPDAVIGHSQGEIAAAHITGALSLSDAATIVALRAKALRHITGQGGMASVIATPDQIRELADDRISIAAINGPRTTIVSGPPDTLDNLINQCQTNGIRAQHIPVDYASHSPHVDDLREQILNATADIRPRKAEIPFYSTVTATRLDTTELKPEYWYRNLREPVELDATVRQLLDHGHTALVEISPHPVLAAALAQIVDDADHPASVLRTLRRDDGGAARFHTALAEAHTRGVTVDWTAVFAGTGAKAVPLPTYAFQRVRHWLTEDDSPAETDPAEQRFWHSVDREDPDALTDLLDLDDPDAMRALLPAITAWRRRRRDESTVDNWCYRTAWVPCTDRITSGTATRSLLIVVSDSQDMSRLPVPGTVLPVSRDADRRRLAERLRAALADLPGPCAVLSLLTDPADTLALAQAVADTTGDLRLWLATRHAVSVGPTDPPPRPDHARHWGLGQVFALEHPTRWGGLVDLEDTLDERARTRLYLALAHDQPEDQIALRREGFFARRLVRTTLPDGGWTPRGTVLVTGGTGALGAHVARWLAEAGADHVVLTSRRGVAAPGAQELTAELTALGARVTVAACDVADRAALARLLTDLDEPITAVFHTAGTLDRTPLTQLTPAVLADVAAAKAGGAALLDELLDEHPIEAFVLFSSAAATWGSGHQGGYVAANAYLDALAQRRHALGKPGLSVAWGAWAGGGMADTPALDRLTERGLRAMAPHLAVSALRRALAGGAAALTVADVDWARFAPVYASARPRPLLNDLPEARAALEESTSETPADGELVARLRPLSERDRLTHLVSVVLAETAAVMEHPDPGALSARTGFLDMGLDSLTSVELRRRLERATGLRLPATLAFDHPSPHRVAVRLRECLADALGAVEPSTMDHSGPSPAHEPVAVVGIGLRLPGGVVDLAGLWQLVTGDTDAVGDPPPGRWSEEADWRAAFLTGVEEFDADFFGISPREARQLDPQHRLLLEVSWQALEDARIVPGSLLDTRTGVFTGIGPSDYELRKTTSGQRPDAFSATTGQSSFAAGRLAFTLGLRGPALSVDTACSSSLVATHLAVQALRRGECDLALAAGVQVIATPTGFTVMSETGALATDGRSKTFAADADGFGRGEGCVVVVLQRLSDAVAADRRIHGVVRGVAVNHDGRSSGMTAPNGTAQQEVIRAALADAGLGPADVDLVECHGTGTVLGDPIEVNALAAVYAERRAVNDPLHLSALKPHLGHLEAASGLAGVAKTLAALNHRTVPPTLHSTPRNPHIDWALPISVPETPRPWPETDRPRRAAVSAFGLSGTNAHLILEQPPKPDPVEPATPPPHALLWTLSAISPEALRAQAGQLMSYLDTEPDLTDLASTLATTRTHFPQRAAIIGRTREHLRTGLAALADDRRARDLITDRADAGPIAFVFPGQGSQWNGMPAMLAETFPAFLDELDDVCAHFDQHLDRPLRDVLFAAPDDVEAAALHDTTYTQPALFAVQVALFRLLRSLGITPHQLLGHSIGELSAAHCAGVLTLDDACALVAARAAFMGRLAPGAMISIEATEAEIRPWLTDTVSIAAVNGPRTTVVSGVEDAVTALAARFGSLGRRTRRLAVRHAFHSPLVEPMLAEFHDVAARLRYAEPVIPVVSTLTGEAADLNHAEYWVRQVREPVRFADGLRRLGDQGTTTFIEVGPQGPLAGAADACLPPRTRVLATLGAEKSDPDLFVQTLARLHAAGHDLDWPAFFAGAGARRIDLPGYAFQRRRYWIDTAAAVASPSAHPILTSTVDIAGSRATVLGGRLSARAQSWLADHVVQGTAVLPATAFVDLALTAGDRLGLPGLAELTVEAPLPVLRDETLELQLVVEAPDGTGARRFGVHSRPTPEAEWTRHAGGILTAPSRPSTLDTTPPSGALPVDLDELYARLSASGFRYGPAFQGLHRAWRHGDDLFAEVHLPETEHDRAGAFAVHPALLDAALHTLPAGGDGTAAALPFSFTLVRLHQPGARALRVRLRPAGPDAVSITATDTTGAPVVSVDAMLLRALPAPRRSLHQVTWAPVAAPALDPPRHAFADGDLTAIADPVPPVVLLSCTRCPDDDLLVATHAETARVLDVAQRWLAEPRFASSRLVVLTRDAVATAKDDDVTDLVHAPLWGLLRSALSEQPDRFGIIDLDGDPGTDTAALLAALAVDEPQLAVRNGQILAPGLEHAAAEGTPPSWRPDGTVLITGGTGTLAGHVATHLVTDHGVRHLLLVSRRGPDAAGAAELRSGLAALGATVTIVAADTAEEDALRRVLADIPAEHPLSAVVHTAGVVDDATLGTLDTDRLRAVLRAKVDSVVHLHRLTADLPLTHFVLFSSAAATLGAPGQANYAAANAFLDALAHHRRAAGLPATAQAWGLWRDTSGITATLSTTDQNRISRRLRPMDTAEALALFDATFATDQPHLVPAHLHTPTPPRRDPTHLVVSPDEPATALRIVRTEVAAALGFDSPADVDPDRPLLELGLDSLMTIEVRNRIADATGVRLPATALFDAATAADVARRLTDRSDTEPSDDTELEEDTGPTGDTVGQTYLRACRDDRFAAGERLLAAAAALRPTTTMPPVTAPVRLADGGAVPELICFPAIAGPTGPNQFARLAAGLRGRRPVFALPNPGFHGGDPLPADLDALVAAQARAVAEHAAGRPFALLGYSSGGMVAHATATHLEQLGISPSAVVLLDTYAPKKPPHPRLLAALRRLWLAGFAAVPEPDEQLTAMAWYLDLFREWRPEPLRCPLFFLRPTDVLPDDEPSDTYPWRSTWDAEHVAVDLPGDHVTLLAAHATTTAQSVDEVLSRIRSARKGDAT</sequence>
<dbReference type="InterPro" id="IPR016035">
    <property type="entry name" value="Acyl_Trfase/lysoPLipase"/>
</dbReference>
<dbReference type="Proteomes" id="UP001165074">
    <property type="component" value="Unassembled WGS sequence"/>
</dbReference>
<dbReference type="PROSITE" id="PS00012">
    <property type="entry name" value="PHOSPHOPANTETHEINE"/>
    <property type="match status" value="2"/>
</dbReference>